<sequence>MKYLASILFLFLVSLQGFSQEHLFSIQGYGTISSFPKRQYNNTTKPSNNTSFEITNQWQANTSEQVIQSTETTSPEIIYDYMIQSSIGASYQYVSKNNLVGGLGITFQKYGYHIGFSNFSNEIASGSSSYKTIQLPLSIGYSLGNNIKILPKAGILPVFIFGEAYTLGLGGQAEVQLVAPLTDHLAFTCSVQGQRIIHFGNTVTFENPAIPTQQEIELIDLTLNIGTVGMGIQIKL</sequence>
<dbReference type="Proteomes" id="UP001500298">
    <property type="component" value="Unassembled WGS sequence"/>
</dbReference>
<protein>
    <recommendedName>
        <fullName evidence="4">Outer membrane protein beta-barrel domain-containing protein</fullName>
    </recommendedName>
</protein>
<dbReference type="RefSeq" id="WP_345372966.1">
    <property type="nucleotide sequence ID" value="NZ_BAABJX010000044.1"/>
</dbReference>
<keyword evidence="1" id="KW-0732">Signal</keyword>
<evidence type="ECO:0008006" key="4">
    <source>
        <dbReference type="Google" id="ProtNLM"/>
    </source>
</evidence>
<feature type="signal peptide" evidence="1">
    <location>
        <begin position="1"/>
        <end position="19"/>
    </location>
</feature>
<organism evidence="2 3">
    <name type="scientific">Algivirga pacifica</name>
    <dbReference type="NCBI Taxonomy" id="1162670"/>
    <lineage>
        <taxon>Bacteria</taxon>
        <taxon>Pseudomonadati</taxon>
        <taxon>Bacteroidota</taxon>
        <taxon>Cytophagia</taxon>
        <taxon>Cytophagales</taxon>
        <taxon>Flammeovirgaceae</taxon>
        <taxon>Algivirga</taxon>
    </lineage>
</organism>
<reference evidence="3" key="1">
    <citation type="journal article" date="2019" name="Int. J. Syst. Evol. Microbiol.">
        <title>The Global Catalogue of Microorganisms (GCM) 10K type strain sequencing project: providing services to taxonomists for standard genome sequencing and annotation.</title>
        <authorList>
            <consortium name="The Broad Institute Genomics Platform"/>
            <consortium name="The Broad Institute Genome Sequencing Center for Infectious Disease"/>
            <person name="Wu L."/>
            <person name="Ma J."/>
        </authorList>
    </citation>
    <scope>NUCLEOTIDE SEQUENCE [LARGE SCALE GENOMIC DNA]</scope>
    <source>
        <strain evidence="3">JCM 18326</strain>
    </source>
</reference>
<evidence type="ECO:0000313" key="3">
    <source>
        <dbReference type="Proteomes" id="UP001500298"/>
    </source>
</evidence>
<name>A0ABP9DGJ0_9BACT</name>
<gene>
    <name evidence="2" type="ORF">GCM10023331_28710</name>
</gene>
<feature type="chain" id="PRO_5046578467" description="Outer membrane protein beta-barrel domain-containing protein" evidence="1">
    <location>
        <begin position="20"/>
        <end position="236"/>
    </location>
</feature>
<evidence type="ECO:0000313" key="2">
    <source>
        <dbReference type="EMBL" id="GAA4841998.1"/>
    </source>
</evidence>
<accession>A0ABP9DGJ0</accession>
<proteinExistence type="predicted"/>
<keyword evidence="3" id="KW-1185">Reference proteome</keyword>
<evidence type="ECO:0000256" key="1">
    <source>
        <dbReference type="SAM" id="SignalP"/>
    </source>
</evidence>
<comment type="caution">
    <text evidence="2">The sequence shown here is derived from an EMBL/GenBank/DDBJ whole genome shotgun (WGS) entry which is preliminary data.</text>
</comment>
<dbReference type="EMBL" id="BAABJX010000044">
    <property type="protein sequence ID" value="GAA4841998.1"/>
    <property type="molecule type" value="Genomic_DNA"/>
</dbReference>